<proteinExistence type="predicted"/>
<name>A0A9E7N4Z3_9CAUD</name>
<gene>
    <name evidence="2" type="ORF">GURKE_04370</name>
</gene>
<reference evidence="2" key="1">
    <citation type="submission" date="2022-04" db="EMBL/GenBank/DDBJ databases">
        <authorList>
            <person name="Friedrich I."/>
            <person name="Schneider D."/>
            <person name="Poehlein A."/>
            <person name="Hertel R."/>
            <person name="Daniel R."/>
        </authorList>
    </citation>
    <scope>NUCLEOTIDE SEQUENCE</scope>
</reference>
<feature type="transmembrane region" description="Helical" evidence="1">
    <location>
        <begin position="36"/>
        <end position="54"/>
    </location>
</feature>
<evidence type="ECO:0000313" key="3">
    <source>
        <dbReference type="Proteomes" id="UP001055634"/>
    </source>
</evidence>
<dbReference type="Gene3D" id="3.60.20.10">
    <property type="entry name" value="Glutamine Phosphoribosylpyrophosphate, subunit 1, domain 1"/>
    <property type="match status" value="1"/>
</dbReference>
<dbReference type="InterPro" id="IPR029055">
    <property type="entry name" value="Ntn_hydrolases_N"/>
</dbReference>
<sequence>MTTIAYRDGVLASDSLVTMNGIREGSAVKIESHRGVLFGGVGTWAAVVSFMTWVRKGAYGRCPMESSGAESTGFIIAPSGHAVLFSEYGALTVDRPYFALGSGRELALGAMAAGATASEAVHCALEYDIYSGGPVRVLTL</sequence>
<evidence type="ECO:0000313" key="2">
    <source>
        <dbReference type="EMBL" id="UTC28439.1"/>
    </source>
</evidence>
<keyword evidence="1" id="KW-1133">Transmembrane helix</keyword>
<protein>
    <submittedName>
        <fullName evidence="2">Uncharacterized protein</fullName>
    </submittedName>
</protein>
<accession>A0A9E7N4Z3</accession>
<dbReference type="EMBL" id="ON529850">
    <property type="protein sequence ID" value="UTC28439.1"/>
    <property type="molecule type" value="Genomic_DNA"/>
</dbReference>
<dbReference type="Proteomes" id="UP001055634">
    <property type="component" value="Segment"/>
</dbReference>
<dbReference type="SUPFAM" id="SSF56235">
    <property type="entry name" value="N-terminal nucleophile aminohydrolases (Ntn hydrolases)"/>
    <property type="match status" value="1"/>
</dbReference>
<keyword evidence="1" id="KW-0812">Transmembrane</keyword>
<organism evidence="2 3">
    <name type="scientific">Brevundimonas phage vB_BpoS-Gurke</name>
    <dbReference type="NCBI Taxonomy" id="2948599"/>
    <lineage>
        <taxon>Viruses</taxon>
        <taxon>Duplodnaviria</taxon>
        <taxon>Heunggongvirae</taxon>
        <taxon>Uroviricota</taxon>
        <taxon>Caudoviricetes</taxon>
        <taxon>Jeanschmidtviridae</taxon>
        <taxon>Kikimoravirus</taxon>
        <taxon>Kikimoravirus gurke</taxon>
    </lineage>
</organism>
<keyword evidence="3" id="KW-1185">Reference proteome</keyword>
<evidence type="ECO:0000256" key="1">
    <source>
        <dbReference type="SAM" id="Phobius"/>
    </source>
</evidence>
<keyword evidence="1" id="KW-0472">Membrane</keyword>